<evidence type="ECO:0000313" key="7">
    <source>
        <dbReference type="Proteomes" id="UP000279259"/>
    </source>
</evidence>
<sequence length="260" mass="28044">MPFLDTIAKARVGGVRYNSPTVQVAILGLVFCFTVGMFLAVSGLGAGGTQDVSLADTANAVLYACFAIMGLFAGSVNNLLGVRLTLFLGSFGYALYMGSLWCFQTQGTRWFLITAGAILGISAALFWAAQGSVMMSVPLESDKGRAYSIFWSIFQLGVVVGAAAAFGITDKQGSLPTVSTGVYLAFIILIFLGMALTWTILPPEYVVRGDGTIVKYQKAIGLREETRSFLAQFKDWRMLALFPMCFASNYFYAYQGSLND</sequence>
<dbReference type="Proteomes" id="UP000279259">
    <property type="component" value="Unassembled WGS sequence"/>
</dbReference>
<dbReference type="SUPFAM" id="SSF103473">
    <property type="entry name" value="MFS general substrate transporter"/>
    <property type="match status" value="1"/>
</dbReference>
<dbReference type="PANTHER" id="PTHR23294">
    <property type="entry name" value="ET TRANSLATION PRODUCT-RELATED"/>
    <property type="match status" value="1"/>
</dbReference>
<gene>
    <name evidence="6" type="ORF">EHS25_000902</name>
</gene>
<organism evidence="6 7">
    <name type="scientific">Saitozyma podzolica</name>
    <dbReference type="NCBI Taxonomy" id="1890683"/>
    <lineage>
        <taxon>Eukaryota</taxon>
        <taxon>Fungi</taxon>
        <taxon>Dikarya</taxon>
        <taxon>Basidiomycota</taxon>
        <taxon>Agaricomycotina</taxon>
        <taxon>Tremellomycetes</taxon>
        <taxon>Tremellales</taxon>
        <taxon>Trimorphomycetaceae</taxon>
        <taxon>Saitozyma</taxon>
    </lineage>
</organism>
<proteinExistence type="predicted"/>
<evidence type="ECO:0008006" key="8">
    <source>
        <dbReference type="Google" id="ProtNLM"/>
    </source>
</evidence>
<reference evidence="6 7" key="1">
    <citation type="submission" date="2018-11" db="EMBL/GenBank/DDBJ databases">
        <title>Genome sequence of Saitozyma podzolica DSM 27192.</title>
        <authorList>
            <person name="Aliyu H."/>
            <person name="Gorte O."/>
            <person name="Ochsenreither K."/>
        </authorList>
    </citation>
    <scope>NUCLEOTIDE SEQUENCE [LARGE SCALE GENOMIC DNA]</scope>
    <source>
        <strain evidence="6 7">DSM 27192</strain>
    </source>
</reference>
<accession>A0A427YXK0</accession>
<keyword evidence="3 5" id="KW-1133">Transmembrane helix</keyword>
<dbReference type="PANTHER" id="PTHR23294:SF17">
    <property type="entry name" value="DUF895 DOMAIN MEMBRANE PROTEIN"/>
    <property type="match status" value="1"/>
</dbReference>
<dbReference type="OrthoDB" id="196103at2759"/>
<dbReference type="Gene3D" id="1.20.1250.20">
    <property type="entry name" value="MFS general substrate transporter like domains"/>
    <property type="match status" value="1"/>
</dbReference>
<evidence type="ECO:0000256" key="1">
    <source>
        <dbReference type="ARBA" id="ARBA00004141"/>
    </source>
</evidence>
<keyword evidence="7" id="KW-1185">Reference proteome</keyword>
<feature type="transmembrane region" description="Helical" evidence="5">
    <location>
        <begin position="86"/>
        <end position="103"/>
    </location>
</feature>
<dbReference type="Pfam" id="PF05978">
    <property type="entry name" value="UNC-93"/>
    <property type="match status" value="1"/>
</dbReference>
<dbReference type="GO" id="GO:0016020">
    <property type="term" value="C:membrane"/>
    <property type="evidence" value="ECO:0007669"/>
    <property type="project" value="UniProtKB-SubCell"/>
</dbReference>
<keyword evidence="2 5" id="KW-0812">Transmembrane</keyword>
<protein>
    <recommendedName>
        <fullName evidence="8">DUF895 domain membrane protein</fullName>
    </recommendedName>
</protein>
<evidence type="ECO:0000313" key="6">
    <source>
        <dbReference type="EMBL" id="RSH95810.1"/>
    </source>
</evidence>
<evidence type="ECO:0000256" key="4">
    <source>
        <dbReference type="ARBA" id="ARBA00023136"/>
    </source>
</evidence>
<feature type="transmembrane region" description="Helical" evidence="5">
    <location>
        <begin position="60"/>
        <end position="80"/>
    </location>
</feature>
<dbReference type="InterPro" id="IPR036259">
    <property type="entry name" value="MFS_trans_sf"/>
</dbReference>
<name>A0A427YXK0_9TREE</name>
<comment type="subcellular location">
    <subcellularLocation>
        <location evidence="1">Membrane</location>
        <topology evidence="1">Multi-pass membrane protein</topology>
    </subcellularLocation>
</comment>
<keyword evidence="4 5" id="KW-0472">Membrane</keyword>
<dbReference type="InterPro" id="IPR051617">
    <property type="entry name" value="UNC-93-like_regulator"/>
</dbReference>
<feature type="transmembrane region" description="Helical" evidence="5">
    <location>
        <begin position="236"/>
        <end position="254"/>
    </location>
</feature>
<dbReference type="InterPro" id="IPR010291">
    <property type="entry name" value="Ion_channel_UNC-93"/>
</dbReference>
<evidence type="ECO:0000256" key="3">
    <source>
        <dbReference type="ARBA" id="ARBA00022989"/>
    </source>
</evidence>
<feature type="transmembrane region" description="Helical" evidence="5">
    <location>
        <begin position="181"/>
        <end position="201"/>
    </location>
</feature>
<evidence type="ECO:0000256" key="2">
    <source>
        <dbReference type="ARBA" id="ARBA00022692"/>
    </source>
</evidence>
<comment type="caution">
    <text evidence="6">The sequence shown here is derived from an EMBL/GenBank/DDBJ whole genome shotgun (WGS) entry which is preliminary data.</text>
</comment>
<feature type="transmembrane region" description="Helical" evidence="5">
    <location>
        <begin position="24"/>
        <end position="48"/>
    </location>
</feature>
<evidence type="ECO:0000256" key="5">
    <source>
        <dbReference type="SAM" id="Phobius"/>
    </source>
</evidence>
<dbReference type="EMBL" id="RSCD01000001">
    <property type="protein sequence ID" value="RSH95810.1"/>
    <property type="molecule type" value="Genomic_DNA"/>
</dbReference>
<feature type="transmembrane region" description="Helical" evidence="5">
    <location>
        <begin position="149"/>
        <end position="169"/>
    </location>
</feature>
<feature type="transmembrane region" description="Helical" evidence="5">
    <location>
        <begin position="110"/>
        <end position="129"/>
    </location>
</feature>
<dbReference type="AlphaFoldDB" id="A0A427YXK0"/>